<dbReference type="InterPro" id="IPR010562">
    <property type="entry name" value="Haemolymph_juvenile_hormone-bd"/>
</dbReference>
<dbReference type="FunFam" id="3.15.10.30:FF:000001">
    <property type="entry name" value="Takeout-like protein 1"/>
    <property type="match status" value="1"/>
</dbReference>
<dbReference type="GO" id="GO:0007623">
    <property type="term" value="P:circadian rhythm"/>
    <property type="evidence" value="ECO:0007669"/>
    <property type="project" value="UniProtKB-ARBA"/>
</dbReference>
<proteinExistence type="inferred from homology"/>
<dbReference type="OMA" id="KCLVDVQ"/>
<gene>
    <name evidence="5" type="primary">Dper\GL12686</name>
    <name evidence="5" type="ORF">Dper_GL12686</name>
</gene>
<evidence type="ECO:0000256" key="2">
    <source>
        <dbReference type="ARBA" id="ARBA00023108"/>
    </source>
</evidence>
<dbReference type="AlphaFoldDB" id="B4GM10"/>
<dbReference type="Proteomes" id="UP000008744">
    <property type="component" value="Unassembled WGS sequence"/>
</dbReference>
<comment type="similarity">
    <text evidence="3">Belongs to the TO family.</text>
</comment>
<dbReference type="GO" id="GO:0005615">
    <property type="term" value="C:extracellular space"/>
    <property type="evidence" value="ECO:0007669"/>
    <property type="project" value="TreeGrafter"/>
</dbReference>
<dbReference type="Gene3D" id="3.15.10.30">
    <property type="entry name" value="Haemolymph juvenile hormone binding protein"/>
    <property type="match status" value="1"/>
</dbReference>
<dbReference type="HOGENOM" id="CLU_069908_0_2_1"/>
<dbReference type="PhylomeDB" id="B4GM10"/>
<dbReference type="eggNOG" id="ENOG502TBPJ">
    <property type="taxonomic scope" value="Eukaryota"/>
</dbReference>
<dbReference type="OrthoDB" id="8190514at2759"/>
<keyword evidence="2" id="KW-0090">Biological rhythms</keyword>
<evidence type="ECO:0000256" key="1">
    <source>
        <dbReference type="ARBA" id="ARBA00022729"/>
    </source>
</evidence>
<protein>
    <submittedName>
        <fullName evidence="5">GL12686</fullName>
    </submittedName>
</protein>
<sequence length="243" mass="27538">MKLSLFIGCLTIAFVWGQQLPPDIDKCQAGDAICIAKTITYILQSYPKGIPSIGLDAVDAISFQNVIVSRMESSKLDLKFHTLTVRGFENTTVLDAKGFDADIPRVFELSAFTPLLRLEGEYETQGILLTMPIQGRGQALVELKNCQFRCKVRAVEDQRLDGKRYLEIPKVKCLVDVQSMHINFDNLFNNKDLSDTMNDLANNNWFEIWKTLRKGINSALDQVAGTILRRVAKKFSYDDFFQE</sequence>
<dbReference type="PANTHER" id="PTHR11008">
    <property type="entry name" value="PROTEIN TAKEOUT-LIKE PROTEIN"/>
    <property type="match status" value="1"/>
</dbReference>
<accession>B4GM10</accession>
<organism evidence="6">
    <name type="scientific">Drosophila persimilis</name>
    <name type="common">Fruit fly</name>
    <dbReference type="NCBI Taxonomy" id="7234"/>
    <lineage>
        <taxon>Eukaryota</taxon>
        <taxon>Metazoa</taxon>
        <taxon>Ecdysozoa</taxon>
        <taxon>Arthropoda</taxon>
        <taxon>Hexapoda</taxon>
        <taxon>Insecta</taxon>
        <taxon>Pterygota</taxon>
        <taxon>Neoptera</taxon>
        <taxon>Endopterygota</taxon>
        <taxon>Diptera</taxon>
        <taxon>Brachycera</taxon>
        <taxon>Muscomorpha</taxon>
        <taxon>Ephydroidea</taxon>
        <taxon>Drosophilidae</taxon>
        <taxon>Drosophila</taxon>
        <taxon>Sophophora</taxon>
    </lineage>
</organism>
<feature type="chain" id="PRO_5002807224" evidence="4">
    <location>
        <begin position="18"/>
        <end position="243"/>
    </location>
</feature>
<dbReference type="InterPro" id="IPR038606">
    <property type="entry name" value="To_sf"/>
</dbReference>
<dbReference type="PANTHER" id="PTHR11008:SF32">
    <property type="entry name" value="CIRCADIAN CLOCK-CONTROLLED PROTEIN DAYWAKE-RELATED"/>
    <property type="match status" value="1"/>
</dbReference>
<reference evidence="5 6" key="1">
    <citation type="journal article" date="2007" name="Nature">
        <title>Evolution of genes and genomes on the Drosophila phylogeny.</title>
        <authorList>
            <consortium name="Drosophila 12 Genomes Consortium"/>
            <person name="Clark A.G."/>
            <person name="Eisen M.B."/>
            <person name="Smith D.R."/>
            <person name="Bergman C.M."/>
            <person name="Oliver B."/>
            <person name="Markow T.A."/>
            <person name="Kaufman T.C."/>
            <person name="Kellis M."/>
            <person name="Gelbart W."/>
            <person name="Iyer V.N."/>
            <person name="Pollard D.A."/>
            <person name="Sackton T.B."/>
            <person name="Larracuente A.M."/>
            <person name="Singh N.D."/>
            <person name="Abad J.P."/>
            <person name="Abt D.N."/>
            <person name="Adryan B."/>
            <person name="Aguade M."/>
            <person name="Akashi H."/>
            <person name="Anderson W.W."/>
            <person name="Aquadro C.F."/>
            <person name="Ardell D.H."/>
            <person name="Arguello R."/>
            <person name="Artieri C.G."/>
            <person name="Barbash D.A."/>
            <person name="Barker D."/>
            <person name="Barsanti P."/>
            <person name="Batterham P."/>
            <person name="Batzoglou S."/>
            <person name="Begun D."/>
            <person name="Bhutkar A."/>
            <person name="Blanco E."/>
            <person name="Bosak S.A."/>
            <person name="Bradley R.K."/>
            <person name="Brand A.D."/>
            <person name="Brent M.R."/>
            <person name="Brooks A.N."/>
            <person name="Brown R.H."/>
            <person name="Butlin R.K."/>
            <person name="Caggese C."/>
            <person name="Calvi B.R."/>
            <person name="Bernardo de Carvalho A."/>
            <person name="Caspi A."/>
            <person name="Castrezana S."/>
            <person name="Celniker S.E."/>
            <person name="Chang J.L."/>
            <person name="Chapple C."/>
            <person name="Chatterji S."/>
            <person name="Chinwalla A."/>
            <person name="Civetta A."/>
            <person name="Clifton S.W."/>
            <person name="Comeron J.M."/>
            <person name="Costello J.C."/>
            <person name="Coyne J.A."/>
            <person name="Daub J."/>
            <person name="David R.G."/>
            <person name="Delcher A.L."/>
            <person name="Delehaunty K."/>
            <person name="Do C.B."/>
            <person name="Ebling H."/>
            <person name="Edwards K."/>
            <person name="Eickbush T."/>
            <person name="Evans J.D."/>
            <person name="Filipski A."/>
            <person name="Findeiss S."/>
            <person name="Freyhult E."/>
            <person name="Fulton L."/>
            <person name="Fulton R."/>
            <person name="Garcia A.C."/>
            <person name="Gardiner A."/>
            <person name="Garfield D.A."/>
            <person name="Garvin B.E."/>
            <person name="Gibson G."/>
            <person name="Gilbert D."/>
            <person name="Gnerre S."/>
            <person name="Godfrey J."/>
            <person name="Good R."/>
            <person name="Gotea V."/>
            <person name="Gravely B."/>
            <person name="Greenberg A.J."/>
            <person name="Griffiths-Jones S."/>
            <person name="Gross S."/>
            <person name="Guigo R."/>
            <person name="Gustafson E.A."/>
            <person name="Haerty W."/>
            <person name="Hahn M.W."/>
            <person name="Halligan D.L."/>
            <person name="Halpern A.L."/>
            <person name="Halter G.M."/>
            <person name="Han M.V."/>
            <person name="Heger A."/>
            <person name="Hillier L."/>
            <person name="Hinrichs A.S."/>
            <person name="Holmes I."/>
            <person name="Hoskins R.A."/>
            <person name="Hubisz M.J."/>
            <person name="Hultmark D."/>
            <person name="Huntley M.A."/>
            <person name="Jaffe D.B."/>
            <person name="Jagadeeshan S."/>
            <person name="Jeck W.R."/>
            <person name="Johnson J."/>
            <person name="Jones C.D."/>
            <person name="Jordan W.C."/>
            <person name="Karpen G.H."/>
            <person name="Kataoka E."/>
            <person name="Keightley P.D."/>
            <person name="Kheradpour P."/>
            <person name="Kirkness E.F."/>
            <person name="Koerich L.B."/>
            <person name="Kristiansen K."/>
            <person name="Kudrna D."/>
            <person name="Kulathinal R.J."/>
            <person name="Kumar S."/>
            <person name="Kwok R."/>
            <person name="Lander E."/>
            <person name="Langley C.H."/>
            <person name="Lapoint R."/>
            <person name="Lazzaro B.P."/>
            <person name="Lee S.J."/>
            <person name="Levesque L."/>
            <person name="Li R."/>
            <person name="Lin C.F."/>
            <person name="Lin M.F."/>
            <person name="Lindblad-Toh K."/>
            <person name="Llopart A."/>
            <person name="Long M."/>
            <person name="Low L."/>
            <person name="Lozovsky E."/>
            <person name="Lu J."/>
            <person name="Luo M."/>
            <person name="Machado C.A."/>
            <person name="Makalowski W."/>
            <person name="Marzo M."/>
            <person name="Matsuda M."/>
            <person name="Matzkin L."/>
            <person name="McAllister B."/>
            <person name="McBride C.S."/>
            <person name="McKernan B."/>
            <person name="McKernan K."/>
            <person name="Mendez-Lago M."/>
            <person name="Minx P."/>
            <person name="Mollenhauer M.U."/>
            <person name="Montooth K."/>
            <person name="Mount S.M."/>
            <person name="Mu X."/>
            <person name="Myers E."/>
            <person name="Negre B."/>
            <person name="Newfeld S."/>
            <person name="Nielsen R."/>
            <person name="Noor M.A."/>
            <person name="O'Grady P."/>
            <person name="Pachter L."/>
            <person name="Papaceit M."/>
            <person name="Parisi M.J."/>
            <person name="Parisi M."/>
            <person name="Parts L."/>
            <person name="Pedersen J.S."/>
            <person name="Pesole G."/>
            <person name="Phillippy A.M."/>
            <person name="Ponting C.P."/>
            <person name="Pop M."/>
            <person name="Porcelli D."/>
            <person name="Powell J.R."/>
            <person name="Prohaska S."/>
            <person name="Pruitt K."/>
            <person name="Puig M."/>
            <person name="Quesneville H."/>
            <person name="Ram K.R."/>
            <person name="Rand D."/>
            <person name="Rasmussen M.D."/>
            <person name="Reed L.K."/>
            <person name="Reenan R."/>
            <person name="Reily A."/>
            <person name="Remington K.A."/>
            <person name="Rieger T.T."/>
            <person name="Ritchie M.G."/>
            <person name="Robin C."/>
            <person name="Rogers Y.H."/>
            <person name="Rohde C."/>
            <person name="Rozas J."/>
            <person name="Rubenfield M.J."/>
            <person name="Ruiz A."/>
            <person name="Russo S."/>
            <person name="Salzberg S.L."/>
            <person name="Sanchez-Gracia A."/>
            <person name="Saranga D.J."/>
            <person name="Sato H."/>
            <person name="Schaeffer S.W."/>
            <person name="Schatz M.C."/>
            <person name="Schlenke T."/>
            <person name="Schwartz R."/>
            <person name="Segarra C."/>
            <person name="Singh R.S."/>
            <person name="Sirot L."/>
            <person name="Sirota M."/>
            <person name="Sisneros N.B."/>
            <person name="Smith C.D."/>
            <person name="Smith T.F."/>
            <person name="Spieth J."/>
            <person name="Stage D.E."/>
            <person name="Stark A."/>
            <person name="Stephan W."/>
            <person name="Strausberg R.L."/>
            <person name="Strempel S."/>
            <person name="Sturgill D."/>
            <person name="Sutton G."/>
            <person name="Sutton G.G."/>
            <person name="Tao W."/>
            <person name="Teichmann S."/>
            <person name="Tobari Y.N."/>
            <person name="Tomimura Y."/>
            <person name="Tsolas J.M."/>
            <person name="Valente V.L."/>
            <person name="Venter E."/>
            <person name="Venter J.C."/>
            <person name="Vicario S."/>
            <person name="Vieira F.G."/>
            <person name="Vilella A.J."/>
            <person name="Villasante A."/>
            <person name="Walenz B."/>
            <person name="Wang J."/>
            <person name="Wasserman M."/>
            <person name="Watts T."/>
            <person name="Wilson D."/>
            <person name="Wilson R.K."/>
            <person name="Wing R.A."/>
            <person name="Wolfner M.F."/>
            <person name="Wong A."/>
            <person name="Wong G.K."/>
            <person name="Wu C.I."/>
            <person name="Wu G."/>
            <person name="Yamamoto D."/>
            <person name="Yang H.P."/>
            <person name="Yang S.P."/>
            <person name="Yorke J.A."/>
            <person name="Yoshida K."/>
            <person name="Zdobnov E."/>
            <person name="Zhang P."/>
            <person name="Zhang Y."/>
            <person name="Zimin A.V."/>
            <person name="Baldwin J."/>
            <person name="Abdouelleil A."/>
            <person name="Abdulkadir J."/>
            <person name="Abebe A."/>
            <person name="Abera B."/>
            <person name="Abreu J."/>
            <person name="Acer S.C."/>
            <person name="Aftuck L."/>
            <person name="Alexander A."/>
            <person name="An P."/>
            <person name="Anderson E."/>
            <person name="Anderson S."/>
            <person name="Arachi H."/>
            <person name="Azer M."/>
            <person name="Bachantsang P."/>
            <person name="Barry A."/>
            <person name="Bayul T."/>
            <person name="Berlin A."/>
            <person name="Bessette D."/>
            <person name="Bloom T."/>
            <person name="Blye J."/>
            <person name="Boguslavskiy L."/>
            <person name="Bonnet C."/>
            <person name="Boukhgalter B."/>
            <person name="Bourzgui I."/>
            <person name="Brown A."/>
            <person name="Cahill P."/>
            <person name="Channer S."/>
            <person name="Cheshatsang Y."/>
            <person name="Chuda L."/>
            <person name="Citroen M."/>
            <person name="Collymore A."/>
            <person name="Cooke P."/>
            <person name="Costello M."/>
            <person name="D'Aco K."/>
            <person name="Daza R."/>
            <person name="De Haan G."/>
            <person name="DeGray S."/>
            <person name="DeMaso C."/>
            <person name="Dhargay N."/>
            <person name="Dooley K."/>
            <person name="Dooley E."/>
            <person name="Doricent M."/>
            <person name="Dorje P."/>
            <person name="Dorjee K."/>
            <person name="Dupes A."/>
            <person name="Elong R."/>
            <person name="Falk J."/>
            <person name="Farina A."/>
            <person name="Faro S."/>
            <person name="Ferguson D."/>
            <person name="Fisher S."/>
            <person name="Foley C.D."/>
            <person name="Franke A."/>
            <person name="Friedrich D."/>
            <person name="Gadbois L."/>
            <person name="Gearin G."/>
            <person name="Gearin C.R."/>
            <person name="Giannoukos G."/>
            <person name="Goode T."/>
            <person name="Graham J."/>
            <person name="Grandbois E."/>
            <person name="Grewal S."/>
            <person name="Gyaltsen K."/>
            <person name="Hafez N."/>
            <person name="Hagos B."/>
            <person name="Hall J."/>
            <person name="Henson C."/>
            <person name="Hollinger A."/>
            <person name="Honan T."/>
            <person name="Huard M.D."/>
            <person name="Hughes L."/>
            <person name="Hurhula B."/>
            <person name="Husby M.E."/>
            <person name="Kamat A."/>
            <person name="Kanga B."/>
            <person name="Kashin S."/>
            <person name="Khazanovich D."/>
            <person name="Kisner P."/>
            <person name="Lance K."/>
            <person name="Lara M."/>
            <person name="Lee W."/>
            <person name="Lennon N."/>
            <person name="Letendre F."/>
            <person name="LeVine R."/>
            <person name="Lipovsky A."/>
            <person name="Liu X."/>
            <person name="Liu J."/>
            <person name="Liu S."/>
            <person name="Lokyitsang T."/>
            <person name="Lokyitsang Y."/>
            <person name="Lubonja R."/>
            <person name="Lui A."/>
            <person name="MacDonald P."/>
            <person name="Magnisalis V."/>
            <person name="Maru K."/>
            <person name="Matthews C."/>
            <person name="McCusker W."/>
            <person name="McDonough S."/>
            <person name="Mehta T."/>
            <person name="Meldrim J."/>
            <person name="Meneus L."/>
            <person name="Mihai O."/>
            <person name="Mihalev A."/>
            <person name="Mihova T."/>
            <person name="Mittelman R."/>
            <person name="Mlenga V."/>
            <person name="Montmayeur A."/>
            <person name="Mulrain L."/>
            <person name="Navidi A."/>
            <person name="Naylor J."/>
            <person name="Negash T."/>
            <person name="Nguyen T."/>
            <person name="Nguyen N."/>
            <person name="Nicol R."/>
            <person name="Norbu C."/>
            <person name="Norbu N."/>
            <person name="Novod N."/>
            <person name="O'Neill B."/>
            <person name="Osman S."/>
            <person name="Markiewicz E."/>
            <person name="Oyono O.L."/>
            <person name="Patti C."/>
            <person name="Phunkhang P."/>
            <person name="Pierre F."/>
            <person name="Priest M."/>
            <person name="Raghuraman S."/>
            <person name="Rege F."/>
            <person name="Reyes R."/>
            <person name="Rise C."/>
            <person name="Rogov P."/>
            <person name="Ross K."/>
            <person name="Ryan E."/>
            <person name="Settipalli S."/>
            <person name="Shea T."/>
            <person name="Sherpa N."/>
            <person name="Shi L."/>
            <person name="Shih D."/>
            <person name="Sparrow T."/>
            <person name="Spaulding J."/>
            <person name="Stalker J."/>
            <person name="Stange-Thomann N."/>
            <person name="Stavropoulos S."/>
            <person name="Stone C."/>
            <person name="Strader C."/>
            <person name="Tesfaye S."/>
            <person name="Thomson T."/>
            <person name="Thoulutsang Y."/>
            <person name="Thoulutsang D."/>
            <person name="Topham K."/>
            <person name="Topping I."/>
            <person name="Tsamla T."/>
            <person name="Vassiliev H."/>
            <person name="Vo A."/>
            <person name="Wangchuk T."/>
            <person name="Wangdi T."/>
            <person name="Weiand M."/>
            <person name="Wilkinson J."/>
            <person name="Wilson A."/>
            <person name="Yadav S."/>
            <person name="Young G."/>
            <person name="Yu Q."/>
            <person name="Zembek L."/>
            <person name="Zhong D."/>
            <person name="Zimmer A."/>
            <person name="Zwirko Z."/>
            <person name="Jaffe D.B."/>
            <person name="Alvarez P."/>
            <person name="Brockman W."/>
            <person name="Butler J."/>
            <person name="Chin C."/>
            <person name="Gnerre S."/>
            <person name="Grabherr M."/>
            <person name="Kleber M."/>
            <person name="Mauceli E."/>
            <person name="MacCallum I."/>
        </authorList>
    </citation>
    <scope>NUCLEOTIDE SEQUENCE [LARGE SCALE GENOMIC DNA]</scope>
    <source>
        <strain evidence="6">MSH-3 / Tucson 14011-0111.49</strain>
    </source>
</reference>
<dbReference type="EMBL" id="CH479185">
    <property type="protein sequence ID" value="EDW38584.1"/>
    <property type="molecule type" value="Genomic_DNA"/>
</dbReference>
<keyword evidence="6" id="KW-1185">Reference proteome</keyword>
<evidence type="ECO:0000256" key="3">
    <source>
        <dbReference type="ARBA" id="ARBA00060902"/>
    </source>
</evidence>
<evidence type="ECO:0000313" key="6">
    <source>
        <dbReference type="Proteomes" id="UP000008744"/>
    </source>
</evidence>
<feature type="signal peptide" evidence="4">
    <location>
        <begin position="1"/>
        <end position="17"/>
    </location>
</feature>
<evidence type="ECO:0000313" key="5">
    <source>
        <dbReference type="EMBL" id="EDW38584.1"/>
    </source>
</evidence>
<name>B4GM10_DROPE</name>
<dbReference type="Pfam" id="PF06585">
    <property type="entry name" value="JHBP"/>
    <property type="match status" value="1"/>
</dbReference>
<dbReference type="SMR" id="B4GM10"/>
<dbReference type="KEGG" id="dpe:6594358"/>
<evidence type="ECO:0000256" key="4">
    <source>
        <dbReference type="SAM" id="SignalP"/>
    </source>
</evidence>
<keyword evidence="1 4" id="KW-0732">Signal</keyword>
<dbReference type="SMART" id="SM00700">
    <property type="entry name" value="JHBP"/>
    <property type="match status" value="1"/>
</dbReference>